<dbReference type="InterPro" id="IPR011008">
    <property type="entry name" value="Dimeric_a/b-barrel"/>
</dbReference>
<comment type="caution">
    <text evidence="1">The sequence shown here is derived from an EMBL/GenBank/DDBJ whole genome shotgun (WGS) entry which is preliminary data.</text>
</comment>
<sequence length="103" mass="11114">MIVVSVSYPNDPATRFDEAYYLQTHIPMVKQRWSGMGLQSVQVLRGLGTPDGGPAPMRITALLAWDSTEALGRAVEAHGAEIFGDIPNFTDGRPVMQVSEPAG</sequence>
<dbReference type="AlphaFoldDB" id="A0A4R5QE16"/>
<evidence type="ECO:0000313" key="2">
    <source>
        <dbReference type="Proteomes" id="UP000295096"/>
    </source>
</evidence>
<keyword evidence="2" id="KW-1185">Reference proteome</keyword>
<reference evidence="1 2" key="1">
    <citation type="journal article" date="2016" name="J. Microbiol.">
        <title>Dankookia rubra gen. nov., sp. nov., an alphaproteobacterium isolated from sediment of a shallow stream.</title>
        <authorList>
            <person name="Kim W.H."/>
            <person name="Kim D.H."/>
            <person name="Kang K."/>
            <person name="Ahn T.Y."/>
        </authorList>
    </citation>
    <scope>NUCLEOTIDE SEQUENCE [LARGE SCALE GENOMIC DNA]</scope>
    <source>
        <strain evidence="1 2">JCM30602</strain>
    </source>
</reference>
<accession>A0A4R5QE16</accession>
<dbReference type="SUPFAM" id="SSF54909">
    <property type="entry name" value="Dimeric alpha+beta barrel"/>
    <property type="match status" value="1"/>
</dbReference>
<dbReference type="Gene3D" id="3.30.70.100">
    <property type="match status" value="1"/>
</dbReference>
<dbReference type="EMBL" id="SMSJ01000021">
    <property type="protein sequence ID" value="TDH61424.1"/>
    <property type="molecule type" value="Genomic_DNA"/>
</dbReference>
<dbReference type="OrthoDB" id="5343971at2"/>
<organism evidence="1 2">
    <name type="scientific">Dankookia rubra</name>
    <dbReference type="NCBI Taxonomy" id="1442381"/>
    <lineage>
        <taxon>Bacteria</taxon>
        <taxon>Pseudomonadati</taxon>
        <taxon>Pseudomonadota</taxon>
        <taxon>Alphaproteobacteria</taxon>
        <taxon>Acetobacterales</taxon>
        <taxon>Roseomonadaceae</taxon>
        <taxon>Dankookia</taxon>
    </lineage>
</organism>
<evidence type="ECO:0000313" key="1">
    <source>
        <dbReference type="EMBL" id="TDH61424.1"/>
    </source>
</evidence>
<dbReference type="RefSeq" id="WP_133289748.1">
    <property type="nucleotide sequence ID" value="NZ_SMSJ01000021.1"/>
</dbReference>
<dbReference type="InterPro" id="IPR009799">
    <property type="entry name" value="EthD_dom"/>
</dbReference>
<dbReference type="NCBIfam" id="TIGR02118">
    <property type="entry name" value="EthD family reductase"/>
    <property type="match status" value="1"/>
</dbReference>
<gene>
    <name evidence="1" type="ORF">E2C06_16695</name>
</gene>
<dbReference type="PANTHER" id="PTHR40260:SF2">
    <property type="entry name" value="BLR8190 PROTEIN"/>
    <property type="match status" value="1"/>
</dbReference>
<protein>
    <submittedName>
        <fullName evidence="1">EthD family reductase</fullName>
    </submittedName>
</protein>
<dbReference type="GO" id="GO:0016491">
    <property type="term" value="F:oxidoreductase activity"/>
    <property type="evidence" value="ECO:0007669"/>
    <property type="project" value="InterPro"/>
</dbReference>
<dbReference type="PANTHER" id="PTHR40260">
    <property type="entry name" value="BLR8190 PROTEIN"/>
    <property type="match status" value="1"/>
</dbReference>
<dbReference type="Proteomes" id="UP000295096">
    <property type="component" value="Unassembled WGS sequence"/>
</dbReference>
<proteinExistence type="predicted"/>
<name>A0A4R5QE16_9PROT</name>